<evidence type="ECO:0008006" key="4">
    <source>
        <dbReference type="Google" id="ProtNLM"/>
    </source>
</evidence>
<reference evidence="2 3" key="1">
    <citation type="submission" date="2024-04" db="EMBL/GenBank/DDBJ databases">
        <title>Phyllosticta paracitricarpa is synonymous to the EU quarantine fungus P. citricarpa based on phylogenomic analyses.</title>
        <authorList>
            <consortium name="Lawrence Berkeley National Laboratory"/>
            <person name="Van ingen-buijs V.A."/>
            <person name="Van westerhoven A.C."/>
            <person name="Haridas S."/>
            <person name="Skiadas P."/>
            <person name="Martin F."/>
            <person name="Groenewald J.Z."/>
            <person name="Crous P.W."/>
            <person name="Seidl M.F."/>
        </authorList>
    </citation>
    <scope>NUCLEOTIDE SEQUENCE [LARGE SCALE GENOMIC DNA]</scope>
    <source>
        <strain evidence="2 3">CPC 17464</strain>
    </source>
</reference>
<organism evidence="2 3">
    <name type="scientific">Phyllosticta citribraziliensis</name>
    <dbReference type="NCBI Taxonomy" id="989973"/>
    <lineage>
        <taxon>Eukaryota</taxon>
        <taxon>Fungi</taxon>
        <taxon>Dikarya</taxon>
        <taxon>Ascomycota</taxon>
        <taxon>Pezizomycotina</taxon>
        <taxon>Dothideomycetes</taxon>
        <taxon>Dothideomycetes incertae sedis</taxon>
        <taxon>Botryosphaeriales</taxon>
        <taxon>Phyllostictaceae</taxon>
        <taxon>Phyllosticta</taxon>
    </lineage>
</organism>
<name>A0ABR1LM93_9PEZI</name>
<protein>
    <recommendedName>
        <fullName evidence="4">Secreted protein</fullName>
    </recommendedName>
</protein>
<feature type="chain" id="PRO_5047404654" description="Secreted protein" evidence="1">
    <location>
        <begin position="29"/>
        <end position="88"/>
    </location>
</feature>
<keyword evidence="1" id="KW-0732">Signal</keyword>
<dbReference type="RefSeq" id="XP_066654734.1">
    <property type="nucleotide sequence ID" value="XM_066800611.1"/>
</dbReference>
<sequence length="88" mass="9354">MIHAPGGLERPPFWTAFLLALSLLGVHQHPSGMSTATGAASAQRRLGPIDHRTSLHNVIPIMTISRPCLPPLHAASPPGISVRPSLRL</sequence>
<accession>A0ABR1LM93</accession>
<proteinExistence type="predicted"/>
<comment type="caution">
    <text evidence="2">The sequence shown here is derived from an EMBL/GenBank/DDBJ whole genome shotgun (WGS) entry which is preliminary data.</text>
</comment>
<dbReference type="GeneID" id="92033517"/>
<keyword evidence="3" id="KW-1185">Reference proteome</keyword>
<evidence type="ECO:0000313" key="2">
    <source>
        <dbReference type="EMBL" id="KAK7536318.1"/>
    </source>
</evidence>
<dbReference type="Proteomes" id="UP001360953">
    <property type="component" value="Unassembled WGS sequence"/>
</dbReference>
<evidence type="ECO:0000256" key="1">
    <source>
        <dbReference type="SAM" id="SignalP"/>
    </source>
</evidence>
<evidence type="ECO:0000313" key="3">
    <source>
        <dbReference type="Proteomes" id="UP001360953"/>
    </source>
</evidence>
<dbReference type="EMBL" id="JBBPEH010000007">
    <property type="protein sequence ID" value="KAK7536318.1"/>
    <property type="molecule type" value="Genomic_DNA"/>
</dbReference>
<feature type="signal peptide" evidence="1">
    <location>
        <begin position="1"/>
        <end position="28"/>
    </location>
</feature>
<gene>
    <name evidence="2" type="ORF">J3D65DRAFT_628179</name>
</gene>